<gene>
    <name evidence="3" type="ORF">UY58_C0002G0010</name>
</gene>
<dbReference type="SUPFAM" id="SSF46565">
    <property type="entry name" value="Chaperone J-domain"/>
    <property type="match status" value="1"/>
</dbReference>
<feature type="region of interest" description="Disordered" evidence="1">
    <location>
        <begin position="438"/>
        <end position="473"/>
    </location>
</feature>
<evidence type="ECO:0000313" key="4">
    <source>
        <dbReference type="Proteomes" id="UP000033982"/>
    </source>
</evidence>
<feature type="compositionally biased region" description="Basic and acidic residues" evidence="1">
    <location>
        <begin position="51"/>
        <end position="69"/>
    </location>
</feature>
<name>A0A0G1ZE82_9BACT</name>
<dbReference type="AlphaFoldDB" id="A0A0G1ZE82"/>
<organism evidence="3 4">
    <name type="scientific">Candidatus Magasanikbacteria bacterium GW2011_GWA2_50_22</name>
    <dbReference type="NCBI Taxonomy" id="1619043"/>
    <lineage>
        <taxon>Bacteria</taxon>
        <taxon>Candidatus Magasanikiibacteriota</taxon>
    </lineage>
</organism>
<evidence type="ECO:0000256" key="1">
    <source>
        <dbReference type="SAM" id="MobiDB-lite"/>
    </source>
</evidence>
<feature type="compositionally biased region" description="Low complexity" evidence="1">
    <location>
        <begin position="444"/>
        <end position="459"/>
    </location>
</feature>
<proteinExistence type="predicted"/>
<dbReference type="Proteomes" id="UP000033982">
    <property type="component" value="Unassembled WGS sequence"/>
</dbReference>
<dbReference type="PROSITE" id="PS50076">
    <property type="entry name" value="DNAJ_2"/>
    <property type="match status" value="1"/>
</dbReference>
<reference evidence="3 4" key="1">
    <citation type="journal article" date="2015" name="Nature">
        <title>rRNA introns, odd ribosomes, and small enigmatic genomes across a large radiation of phyla.</title>
        <authorList>
            <person name="Brown C.T."/>
            <person name="Hug L.A."/>
            <person name="Thomas B.C."/>
            <person name="Sharon I."/>
            <person name="Castelle C.J."/>
            <person name="Singh A."/>
            <person name="Wilkins M.J."/>
            <person name="Williams K.H."/>
            <person name="Banfield J.F."/>
        </authorList>
    </citation>
    <scope>NUCLEOTIDE SEQUENCE [LARGE SCALE GENOMIC DNA]</scope>
</reference>
<feature type="region of interest" description="Disordered" evidence="1">
    <location>
        <begin position="511"/>
        <end position="530"/>
    </location>
</feature>
<accession>A0A0G1ZE82</accession>
<feature type="domain" description="J" evidence="2">
    <location>
        <begin position="286"/>
        <end position="369"/>
    </location>
</feature>
<sequence length="530" mass="57147">MTGLSIIHRSPAARRFSPSAKPEWVGPRSLTRSARVLHARARPLHTGCCPRKRDIMEPKDNARKGKSAEKPAGIDPIRVFREVMQADEFDAHKVQVMDMTFGERVLGRTGKTQIVSIIDAGGEAIDVYPVVARFKPRSGRAIRCYVIIRQREVEEKGKKVVIRRAFAIPVSLRAASRTGEWASVGCNILDNVVFRVNRHEPDKGQYAFGPNGKIIVVAAGLEMPTGPVRVLVVERLNCFVAHCMIPPETDVADTTQTGLIRLAETVGATLEAVDNYGFYYAGRLYDACEILALSPMATKAEIAARRRELAMTEHPDMKAAEFKQLTGSPAAAAVLQDFNFEYALIEEAAERMLLVRKREDARKRYLAAGRKSQGDMPEQVTVGELVERLGQTTNMVKAAFSRIGYPGVKVKDPVAREIAWIVAGLFVSGALATADDLSADESEATAPAPADAAPADSAPEAPPAPAPRKNGKKGGLDLAALKVALGLGGHYNGQLAAEVVAELKAAGTIPANWPEEPAQAAPASEPPVAE</sequence>
<feature type="region of interest" description="Disordered" evidence="1">
    <location>
        <begin position="49"/>
        <end position="70"/>
    </location>
</feature>
<comment type="caution">
    <text evidence="3">The sequence shown here is derived from an EMBL/GenBank/DDBJ whole genome shotgun (WGS) entry which is preliminary data.</text>
</comment>
<dbReference type="EMBL" id="LCQN01000002">
    <property type="protein sequence ID" value="KKW17524.1"/>
    <property type="molecule type" value="Genomic_DNA"/>
</dbReference>
<protein>
    <recommendedName>
        <fullName evidence="2">J domain-containing protein</fullName>
    </recommendedName>
</protein>
<evidence type="ECO:0000313" key="3">
    <source>
        <dbReference type="EMBL" id="KKW17524.1"/>
    </source>
</evidence>
<dbReference type="InterPro" id="IPR036869">
    <property type="entry name" value="J_dom_sf"/>
</dbReference>
<dbReference type="InterPro" id="IPR001623">
    <property type="entry name" value="DnaJ_domain"/>
</dbReference>
<evidence type="ECO:0000259" key="2">
    <source>
        <dbReference type="PROSITE" id="PS50076"/>
    </source>
</evidence>